<dbReference type="AlphaFoldDB" id="A0A8J3MRE8"/>
<evidence type="ECO:0000313" key="2">
    <source>
        <dbReference type="EMBL" id="GHO43558.1"/>
    </source>
</evidence>
<organism evidence="2 3">
    <name type="scientific">Ktedonospora formicarum</name>
    <dbReference type="NCBI Taxonomy" id="2778364"/>
    <lineage>
        <taxon>Bacteria</taxon>
        <taxon>Bacillati</taxon>
        <taxon>Chloroflexota</taxon>
        <taxon>Ktedonobacteria</taxon>
        <taxon>Ktedonobacterales</taxon>
        <taxon>Ktedonobacteraceae</taxon>
        <taxon>Ktedonospora</taxon>
    </lineage>
</organism>
<proteinExistence type="predicted"/>
<keyword evidence="3" id="KW-1185">Reference proteome</keyword>
<dbReference type="Gene3D" id="3.40.1770.10">
    <property type="entry name" value="Urocanase superfamily"/>
    <property type="match status" value="1"/>
</dbReference>
<dbReference type="InterPro" id="IPR023637">
    <property type="entry name" value="Urocanase-like"/>
</dbReference>
<evidence type="ECO:0000259" key="1">
    <source>
        <dbReference type="Pfam" id="PF17392"/>
    </source>
</evidence>
<reference evidence="2" key="1">
    <citation type="submission" date="2020-10" db="EMBL/GenBank/DDBJ databases">
        <title>Taxonomic study of unclassified bacteria belonging to the class Ktedonobacteria.</title>
        <authorList>
            <person name="Yabe S."/>
            <person name="Wang C.M."/>
            <person name="Zheng Y."/>
            <person name="Sakai Y."/>
            <person name="Cavaletti L."/>
            <person name="Monciardini P."/>
            <person name="Donadio S."/>
        </authorList>
    </citation>
    <scope>NUCLEOTIDE SEQUENCE</scope>
    <source>
        <strain evidence="2">SOSP1-1</strain>
    </source>
</reference>
<comment type="caution">
    <text evidence="2">The sequence shown here is derived from an EMBL/GenBank/DDBJ whole genome shotgun (WGS) entry which is preliminary data.</text>
</comment>
<dbReference type="EMBL" id="BNJF01000001">
    <property type="protein sequence ID" value="GHO43558.1"/>
    <property type="molecule type" value="Genomic_DNA"/>
</dbReference>
<evidence type="ECO:0000313" key="3">
    <source>
        <dbReference type="Proteomes" id="UP000612362"/>
    </source>
</evidence>
<dbReference type="InterPro" id="IPR036190">
    <property type="entry name" value="Urocanase_sf"/>
</dbReference>
<dbReference type="Pfam" id="PF17392">
    <property type="entry name" value="Urocanase_C"/>
    <property type="match status" value="1"/>
</dbReference>
<gene>
    <name evidence="2" type="ORF">KSX_17210</name>
</gene>
<dbReference type="PANTHER" id="PTHR12216">
    <property type="entry name" value="UROCANATE HYDRATASE"/>
    <property type="match status" value="1"/>
</dbReference>
<dbReference type="GO" id="GO:0016153">
    <property type="term" value="F:urocanate hydratase activity"/>
    <property type="evidence" value="ECO:0007669"/>
    <property type="project" value="TreeGrafter"/>
</dbReference>
<feature type="domain" description="Urocanase C-terminal" evidence="1">
    <location>
        <begin position="1"/>
        <end position="87"/>
    </location>
</feature>
<dbReference type="SUPFAM" id="SSF111326">
    <property type="entry name" value="Urocanase"/>
    <property type="match status" value="1"/>
</dbReference>
<name>A0A8J3MRE8_9CHLR</name>
<sequence length="97" mass="10181">MKDGSDAIADWPLLNALLNTASGATWVSLHHGGGVGIGYSMHAGQVIVADGTPEAAERLKRVLTNDPGTGVMRHVDAGYDEAIACARDRNVQIPMLD</sequence>
<dbReference type="InterPro" id="IPR035401">
    <property type="entry name" value="Urocanase_C"/>
</dbReference>
<dbReference type="Proteomes" id="UP000612362">
    <property type="component" value="Unassembled WGS sequence"/>
</dbReference>
<dbReference type="PANTHER" id="PTHR12216:SF4">
    <property type="entry name" value="UROCANATE HYDRATASE"/>
    <property type="match status" value="1"/>
</dbReference>
<protein>
    <recommendedName>
        <fullName evidence="1">Urocanase C-terminal domain-containing protein</fullName>
    </recommendedName>
</protein>
<dbReference type="GO" id="GO:0006548">
    <property type="term" value="P:L-histidine catabolic process"/>
    <property type="evidence" value="ECO:0007669"/>
    <property type="project" value="TreeGrafter"/>
</dbReference>
<accession>A0A8J3MRE8</accession>